<evidence type="ECO:0000256" key="5">
    <source>
        <dbReference type="ARBA" id="ARBA00022833"/>
    </source>
</evidence>
<evidence type="ECO:0000259" key="6">
    <source>
        <dbReference type="SMART" id="SM00438"/>
    </source>
</evidence>
<dbReference type="InterPro" id="IPR000967">
    <property type="entry name" value="Znf_NFX1"/>
</dbReference>
<keyword evidence="4" id="KW-0863">Zinc-finger</keyword>
<protein>
    <recommendedName>
        <fullName evidence="6">NF-X1-type domain-containing protein</fullName>
    </recommendedName>
</protein>
<dbReference type="AlphaFoldDB" id="A0A2P2KQA3"/>
<dbReference type="GO" id="GO:0005634">
    <property type="term" value="C:nucleus"/>
    <property type="evidence" value="ECO:0007669"/>
    <property type="project" value="InterPro"/>
</dbReference>
<evidence type="ECO:0000313" key="7">
    <source>
        <dbReference type="EMBL" id="MBX07909.1"/>
    </source>
</evidence>
<accession>A0A2P2KQA3</accession>
<dbReference type="Pfam" id="PF01422">
    <property type="entry name" value="zf-NF-X1"/>
    <property type="match status" value="4"/>
</dbReference>
<comment type="similarity">
    <text evidence="1">Belongs to the NFX1 family.</text>
</comment>
<dbReference type="EMBL" id="GGEC01027425">
    <property type="protein sequence ID" value="MBX07909.1"/>
    <property type="molecule type" value="Transcribed_RNA"/>
</dbReference>
<dbReference type="GO" id="GO:0000977">
    <property type="term" value="F:RNA polymerase II transcription regulatory region sequence-specific DNA binding"/>
    <property type="evidence" value="ECO:0007669"/>
    <property type="project" value="TreeGrafter"/>
</dbReference>
<evidence type="ECO:0000256" key="2">
    <source>
        <dbReference type="ARBA" id="ARBA00022723"/>
    </source>
</evidence>
<dbReference type="SMART" id="SM00438">
    <property type="entry name" value="ZnF_NFX"/>
    <property type="match status" value="4"/>
</dbReference>
<name>A0A2P2KQA3_RHIMU</name>
<keyword evidence="3" id="KW-0677">Repeat</keyword>
<keyword evidence="5" id="KW-0862">Zinc</keyword>
<feature type="domain" description="NF-X1-type" evidence="6">
    <location>
        <begin position="209"/>
        <end position="227"/>
    </location>
</feature>
<proteinExistence type="inferred from homology"/>
<dbReference type="GO" id="GO:0000981">
    <property type="term" value="F:DNA-binding transcription factor activity, RNA polymerase II-specific"/>
    <property type="evidence" value="ECO:0007669"/>
    <property type="project" value="TreeGrafter"/>
</dbReference>
<feature type="domain" description="NF-X1-type" evidence="6">
    <location>
        <begin position="314"/>
        <end position="333"/>
    </location>
</feature>
<keyword evidence="2" id="KW-0479">Metal-binding</keyword>
<dbReference type="GO" id="GO:0008270">
    <property type="term" value="F:zinc ion binding"/>
    <property type="evidence" value="ECO:0007669"/>
    <property type="project" value="UniProtKB-KW"/>
</dbReference>
<dbReference type="PANTHER" id="PTHR12360">
    <property type="entry name" value="NUCLEAR TRANSCRIPTION FACTOR, X-BOX BINDING 1 NFX1"/>
    <property type="match status" value="1"/>
</dbReference>
<dbReference type="InterPro" id="IPR034078">
    <property type="entry name" value="NFX1_fam"/>
</dbReference>
<feature type="domain" description="NF-X1-type" evidence="6">
    <location>
        <begin position="368"/>
        <end position="388"/>
    </location>
</feature>
<feature type="domain" description="NF-X1-type" evidence="6">
    <location>
        <begin position="261"/>
        <end position="280"/>
    </location>
</feature>
<reference evidence="7" key="1">
    <citation type="submission" date="2018-02" db="EMBL/GenBank/DDBJ databases">
        <title>Rhizophora mucronata_Transcriptome.</title>
        <authorList>
            <person name="Meera S.P."/>
            <person name="Sreeshan A."/>
            <person name="Augustine A."/>
        </authorList>
    </citation>
    <scope>NUCLEOTIDE SEQUENCE</scope>
    <source>
        <tissue evidence="7">Leaf</tissue>
    </source>
</reference>
<evidence type="ECO:0000256" key="1">
    <source>
        <dbReference type="ARBA" id="ARBA00007269"/>
    </source>
</evidence>
<dbReference type="PANTHER" id="PTHR12360:SF1">
    <property type="entry name" value="NF-X1-TYPE ZINC FINGER PROTEIN NFXL1"/>
    <property type="match status" value="1"/>
</dbReference>
<dbReference type="CDD" id="cd06008">
    <property type="entry name" value="NF-X1-zinc-finger"/>
    <property type="match status" value="4"/>
</dbReference>
<organism evidence="7">
    <name type="scientific">Rhizophora mucronata</name>
    <name type="common">Asiatic mangrove</name>
    <dbReference type="NCBI Taxonomy" id="61149"/>
    <lineage>
        <taxon>Eukaryota</taxon>
        <taxon>Viridiplantae</taxon>
        <taxon>Streptophyta</taxon>
        <taxon>Embryophyta</taxon>
        <taxon>Tracheophyta</taxon>
        <taxon>Spermatophyta</taxon>
        <taxon>Magnoliopsida</taxon>
        <taxon>eudicotyledons</taxon>
        <taxon>Gunneridae</taxon>
        <taxon>Pentapetalae</taxon>
        <taxon>rosids</taxon>
        <taxon>fabids</taxon>
        <taxon>Malpighiales</taxon>
        <taxon>Rhizophoraceae</taxon>
        <taxon>Rhizophora</taxon>
    </lineage>
</organism>
<evidence type="ECO:0000256" key="4">
    <source>
        <dbReference type="ARBA" id="ARBA00022771"/>
    </source>
</evidence>
<sequence>MSETNHSRHGHFQIPKMSAAAAATFSCQQAFSDSDSDSDHSHTESDRHTDLSDSIFRSYFEHATKSQSPSATAPTPQDLWKIQSFLNSASSGALSCLICLERIKPSDPTWSCTSLCYAVFHLLCIQSWARQACDLSAMRATTRLPITADKAAEISTWNCPKCRSSYSKSEIPRTYVCFCGKLEYPPDDNPWILPHSCGEVCDRPLKNHCGHFCLLLCHPGPCPSCPKLVKAKCFCGKIEDVRRCGHKLFSCSNVCNKLLDCRIHKCNEICHDGPCPPCHVRGDYRCRCGKKQEERECCERDFLCENPCKRLLDCGKHVCERGCHSGECGECPFRGKRTCPCGKRAYEGIPCDVVVPPCGATCDKKLSCGFHRCHERCHRGPCIETCRIVITKSCRCGGLRKEVMYTLLEGHFMISHDFFFSWYIDNKVFLLSFAIAV</sequence>
<evidence type="ECO:0000256" key="3">
    <source>
        <dbReference type="ARBA" id="ARBA00022737"/>
    </source>
</evidence>